<dbReference type="GO" id="GO:0016747">
    <property type="term" value="F:acyltransferase activity, transferring groups other than amino-acyl groups"/>
    <property type="evidence" value="ECO:0007669"/>
    <property type="project" value="TreeGrafter"/>
</dbReference>
<evidence type="ECO:0000313" key="3">
    <source>
        <dbReference type="EMBL" id="THG07740.1"/>
    </source>
</evidence>
<accession>A0A4S4DWL9</accession>
<name>A0A4S4DWL9_CAMSN</name>
<dbReference type="EMBL" id="SDRB02009808">
    <property type="protein sequence ID" value="THG07740.1"/>
    <property type="molecule type" value="Genomic_DNA"/>
</dbReference>
<feature type="region of interest" description="Disordered" evidence="2">
    <location>
        <begin position="184"/>
        <end position="206"/>
    </location>
</feature>
<dbReference type="PANTHER" id="PTHR31642">
    <property type="entry name" value="TRICHOTHECENE 3-O-ACETYLTRANSFERASE"/>
    <property type="match status" value="1"/>
</dbReference>
<feature type="compositionally biased region" description="Basic and acidic residues" evidence="2">
    <location>
        <begin position="193"/>
        <end position="206"/>
    </location>
</feature>
<proteinExistence type="inferred from homology"/>
<evidence type="ECO:0000313" key="4">
    <source>
        <dbReference type="Proteomes" id="UP000306102"/>
    </source>
</evidence>
<comment type="similarity">
    <text evidence="1">Belongs to the plant acyltransferase family.</text>
</comment>
<dbReference type="Pfam" id="PF02458">
    <property type="entry name" value="Transferase"/>
    <property type="match status" value="2"/>
</dbReference>
<dbReference type="InterPro" id="IPR023213">
    <property type="entry name" value="CAT-like_dom_sf"/>
</dbReference>
<reference evidence="3 4" key="1">
    <citation type="journal article" date="2018" name="Proc. Natl. Acad. Sci. U.S.A.">
        <title>Draft genome sequence of Camellia sinensis var. sinensis provides insights into the evolution of the tea genome and tea quality.</title>
        <authorList>
            <person name="Wei C."/>
            <person name="Yang H."/>
            <person name="Wang S."/>
            <person name="Zhao J."/>
            <person name="Liu C."/>
            <person name="Gao L."/>
            <person name="Xia E."/>
            <person name="Lu Y."/>
            <person name="Tai Y."/>
            <person name="She G."/>
            <person name="Sun J."/>
            <person name="Cao H."/>
            <person name="Tong W."/>
            <person name="Gao Q."/>
            <person name="Li Y."/>
            <person name="Deng W."/>
            <person name="Jiang X."/>
            <person name="Wang W."/>
            <person name="Chen Q."/>
            <person name="Zhang S."/>
            <person name="Li H."/>
            <person name="Wu J."/>
            <person name="Wang P."/>
            <person name="Li P."/>
            <person name="Shi C."/>
            <person name="Zheng F."/>
            <person name="Jian J."/>
            <person name="Huang B."/>
            <person name="Shan D."/>
            <person name="Shi M."/>
            <person name="Fang C."/>
            <person name="Yue Y."/>
            <person name="Li F."/>
            <person name="Li D."/>
            <person name="Wei S."/>
            <person name="Han B."/>
            <person name="Jiang C."/>
            <person name="Yin Y."/>
            <person name="Xia T."/>
            <person name="Zhang Z."/>
            <person name="Bennetzen J.L."/>
            <person name="Zhao S."/>
            <person name="Wan X."/>
        </authorList>
    </citation>
    <scope>NUCLEOTIDE SEQUENCE [LARGE SCALE GENOMIC DNA]</scope>
    <source>
        <strain evidence="4">cv. Shuchazao</strain>
        <tissue evidence="3">Leaf</tissue>
    </source>
</reference>
<dbReference type="Proteomes" id="UP000306102">
    <property type="component" value="Unassembled WGS sequence"/>
</dbReference>
<dbReference type="STRING" id="542762.A0A4S4DWL9"/>
<dbReference type="PANTHER" id="PTHR31642:SF324">
    <property type="entry name" value="SPERMIDINE HYDROXYCINNAMOYL TRANSFERASE"/>
    <property type="match status" value="1"/>
</dbReference>
<dbReference type="Gene3D" id="3.30.559.10">
    <property type="entry name" value="Chloramphenicol acetyltransferase-like domain"/>
    <property type="match status" value="2"/>
</dbReference>
<gene>
    <name evidence="3" type="ORF">TEA_014630</name>
</gene>
<comment type="caution">
    <text evidence="3">The sequence shown here is derived from an EMBL/GenBank/DDBJ whole genome shotgun (WGS) entry which is preliminary data.</text>
</comment>
<evidence type="ECO:0000256" key="2">
    <source>
        <dbReference type="SAM" id="MobiDB-lite"/>
    </source>
</evidence>
<organism evidence="3 4">
    <name type="scientific">Camellia sinensis var. sinensis</name>
    <name type="common">China tea</name>
    <dbReference type="NCBI Taxonomy" id="542762"/>
    <lineage>
        <taxon>Eukaryota</taxon>
        <taxon>Viridiplantae</taxon>
        <taxon>Streptophyta</taxon>
        <taxon>Embryophyta</taxon>
        <taxon>Tracheophyta</taxon>
        <taxon>Spermatophyta</taxon>
        <taxon>Magnoliopsida</taxon>
        <taxon>eudicotyledons</taxon>
        <taxon>Gunneridae</taxon>
        <taxon>Pentapetalae</taxon>
        <taxon>asterids</taxon>
        <taxon>Ericales</taxon>
        <taxon>Theaceae</taxon>
        <taxon>Camellia</taxon>
    </lineage>
</organism>
<dbReference type="InterPro" id="IPR050317">
    <property type="entry name" value="Plant_Fungal_Acyltransferase"/>
</dbReference>
<evidence type="ECO:0000256" key="1">
    <source>
        <dbReference type="ARBA" id="ARBA00009861"/>
    </source>
</evidence>
<evidence type="ECO:0008006" key="5">
    <source>
        <dbReference type="Google" id="ProtNLM"/>
    </source>
</evidence>
<dbReference type="AlphaFoldDB" id="A0A4S4DWL9"/>
<sequence length="206" mass="23067">MVTLKASYMVKPDKETPTGLIYLSEFDQFNTITHAPTVYFYQPSGELTLNAIIHTLEDSLGKALIIFYPFAGRLQWIARGRLQINCNSMGAQFLEAESEAKIDDFGDFCPSSKTRALIPSVDYLGLGISHALADGECAAHFISEWARIARCEKLENLPFLDRTILQLEDPLPKTSFDHSDFKPPPLLIGHSNNTDERNKKTDVAML</sequence>
<keyword evidence="4" id="KW-1185">Reference proteome</keyword>
<protein>
    <recommendedName>
        <fullName evidence="5">Spermidine hydroxycinnamoyl transferase</fullName>
    </recommendedName>
</protein>